<dbReference type="GO" id="GO:0003724">
    <property type="term" value="F:RNA helicase activity"/>
    <property type="evidence" value="ECO:0007669"/>
    <property type="project" value="UniProtKB-EC"/>
</dbReference>
<dbReference type="GO" id="GO:0003676">
    <property type="term" value="F:nucleic acid binding"/>
    <property type="evidence" value="ECO:0007669"/>
    <property type="project" value="InterPro"/>
</dbReference>
<evidence type="ECO:0000313" key="12">
    <source>
        <dbReference type="EMBL" id="OWR51904.1"/>
    </source>
</evidence>
<gene>
    <name evidence="12" type="ORF">KGM_210327</name>
</gene>
<feature type="compositionally biased region" description="Basic and acidic residues" evidence="9">
    <location>
        <begin position="34"/>
        <end position="44"/>
    </location>
</feature>
<dbReference type="PROSITE" id="PS51192">
    <property type="entry name" value="HELICASE_ATP_BIND_1"/>
    <property type="match status" value="1"/>
</dbReference>
<evidence type="ECO:0000256" key="4">
    <source>
        <dbReference type="ARBA" id="ARBA00022806"/>
    </source>
</evidence>
<evidence type="ECO:0000256" key="7">
    <source>
        <dbReference type="PROSITE-ProRule" id="PRU00552"/>
    </source>
</evidence>
<dbReference type="GO" id="GO:0010468">
    <property type="term" value="P:regulation of gene expression"/>
    <property type="evidence" value="ECO:0007669"/>
    <property type="project" value="UniProtKB-ARBA"/>
</dbReference>
<comment type="caution">
    <text evidence="12">The sequence shown here is derived from an EMBL/GenBank/DDBJ whole genome shotgun (WGS) entry which is preliminary data.</text>
</comment>
<dbReference type="GO" id="GO:0005524">
    <property type="term" value="F:ATP binding"/>
    <property type="evidence" value="ECO:0007669"/>
    <property type="project" value="UniProtKB-KW"/>
</dbReference>
<dbReference type="SUPFAM" id="SSF52540">
    <property type="entry name" value="P-loop containing nucleoside triphosphate hydrolases"/>
    <property type="match status" value="1"/>
</dbReference>
<dbReference type="InterPro" id="IPR027417">
    <property type="entry name" value="P-loop_NTPase"/>
</dbReference>
<dbReference type="Gene3D" id="3.40.50.300">
    <property type="entry name" value="P-loop containing nucleotide triphosphate hydrolases"/>
    <property type="match status" value="2"/>
</dbReference>
<dbReference type="InParanoid" id="A0A212FDV1"/>
<keyword evidence="4 8" id="KW-0347">Helicase</keyword>
<dbReference type="Proteomes" id="UP000007151">
    <property type="component" value="Unassembled WGS sequence"/>
</dbReference>
<protein>
    <recommendedName>
        <fullName evidence="1">RNA helicase</fullName>
        <ecNumber evidence="1">3.6.4.13</ecNumber>
    </recommendedName>
</protein>
<proteinExistence type="inferred from homology"/>
<dbReference type="PROSITE" id="PS51195">
    <property type="entry name" value="Q_MOTIF"/>
    <property type="match status" value="1"/>
</dbReference>
<dbReference type="eggNOG" id="KOG0331">
    <property type="taxonomic scope" value="Eukaryota"/>
</dbReference>
<dbReference type="Pfam" id="PF00270">
    <property type="entry name" value="DEAD"/>
    <property type="match status" value="1"/>
</dbReference>
<dbReference type="AlphaFoldDB" id="A0A212FDV1"/>
<evidence type="ECO:0000256" key="1">
    <source>
        <dbReference type="ARBA" id="ARBA00012552"/>
    </source>
</evidence>
<keyword evidence="2 8" id="KW-0547">Nucleotide-binding</keyword>
<accession>A0A212FDV1</accession>
<feature type="domain" description="Helicase ATP-binding" evidence="10">
    <location>
        <begin position="175"/>
        <end position="350"/>
    </location>
</feature>
<evidence type="ECO:0000256" key="9">
    <source>
        <dbReference type="SAM" id="MobiDB-lite"/>
    </source>
</evidence>
<evidence type="ECO:0000256" key="5">
    <source>
        <dbReference type="ARBA" id="ARBA00022840"/>
    </source>
</evidence>
<dbReference type="EC" id="3.6.4.13" evidence="1"/>
<reference evidence="12 13" key="1">
    <citation type="journal article" date="2011" name="Cell">
        <title>The monarch butterfly genome yields insights into long-distance migration.</title>
        <authorList>
            <person name="Zhan S."/>
            <person name="Merlin C."/>
            <person name="Boore J.L."/>
            <person name="Reppert S.M."/>
        </authorList>
    </citation>
    <scope>NUCLEOTIDE SEQUENCE [LARGE SCALE GENOMIC DNA]</scope>
    <source>
        <strain evidence="12">F-2</strain>
    </source>
</reference>
<keyword evidence="5 8" id="KW-0067">ATP-binding</keyword>
<dbReference type="STRING" id="278856.A0A212FDV1"/>
<dbReference type="InterPro" id="IPR014014">
    <property type="entry name" value="RNA_helicase_DEAD_Q_motif"/>
</dbReference>
<keyword evidence="3 8" id="KW-0378">Hydrolase</keyword>
<dbReference type="InterPro" id="IPR014001">
    <property type="entry name" value="Helicase_ATP-bd"/>
</dbReference>
<evidence type="ECO:0000256" key="6">
    <source>
        <dbReference type="ARBA" id="ARBA00047984"/>
    </source>
</evidence>
<evidence type="ECO:0000313" key="13">
    <source>
        <dbReference type="Proteomes" id="UP000007151"/>
    </source>
</evidence>
<feature type="compositionally biased region" description="Gly residues" evidence="9">
    <location>
        <begin position="58"/>
        <end position="70"/>
    </location>
</feature>
<evidence type="ECO:0000259" key="11">
    <source>
        <dbReference type="PROSITE" id="PS51195"/>
    </source>
</evidence>
<dbReference type="FunFam" id="3.40.50.300:FF:000079">
    <property type="entry name" value="probable ATP-dependent RNA helicase DDX17"/>
    <property type="match status" value="1"/>
</dbReference>
<dbReference type="InterPro" id="IPR000629">
    <property type="entry name" value="RNA-helicase_DEAD-box_CS"/>
</dbReference>
<feature type="short sequence motif" description="Q motif" evidence="7">
    <location>
        <begin position="144"/>
        <end position="172"/>
    </location>
</feature>
<dbReference type="SMART" id="SM00487">
    <property type="entry name" value="DEXDc"/>
    <property type="match status" value="1"/>
</dbReference>
<dbReference type="KEGG" id="dpl:KGM_210327"/>
<dbReference type="EMBL" id="AGBW02008998">
    <property type="protein sequence ID" value="OWR51904.1"/>
    <property type="molecule type" value="Genomic_DNA"/>
</dbReference>
<feature type="domain" description="DEAD-box RNA helicase Q" evidence="11">
    <location>
        <begin position="144"/>
        <end position="172"/>
    </location>
</feature>
<evidence type="ECO:0000259" key="10">
    <source>
        <dbReference type="PROSITE" id="PS51192"/>
    </source>
</evidence>
<dbReference type="GO" id="GO:0016787">
    <property type="term" value="F:hydrolase activity"/>
    <property type="evidence" value="ECO:0007669"/>
    <property type="project" value="UniProtKB-KW"/>
</dbReference>
<organism evidence="12 13">
    <name type="scientific">Danaus plexippus plexippus</name>
    <dbReference type="NCBI Taxonomy" id="278856"/>
    <lineage>
        <taxon>Eukaryota</taxon>
        <taxon>Metazoa</taxon>
        <taxon>Ecdysozoa</taxon>
        <taxon>Arthropoda</taxon>
        <taxon>Hexapoda</taxon>
        <taxon>Insecta</taxon>
        <taxon>Pterygota</taxon>
        <taxon>Neoptera</taxon>
        <taxon>Endopterygota</taxon>
        <taxon>Lepidoptera</taxon>
        <taxon>Glossata</taxon>
        <taxon>Ditrysia</taxon>
        <taxon>Papilionoidea</taxon>
        <taxon>Nymphalidae</taxon>
        <taxon>Danainae</taxon>
        <taxon>Danaini</taxon>
        <taxon>Danaina</taxon>
        <taxon>Danaus</taxon>
        <taxon>Danaus</taxon>
    </lineage>
</organism>
<keyword evidence="13" id="KW-1185">Reference proteome</keyword>
<sequence length="409" mass="45576">MEKYDDRRGGRGGGRGAPRGRGGSRGSMSSRGGRSSDRSQERGNRFSGGGRGRDVGRGGRGMGSRGGGGRSDNRDDFRGKFNKNDQPGGALRKIRWDNVQLTPFQKNFYVPHPNVEMRSQAEVEAYRSQHQITVKGRDVPAPSMFFDEGGFPDYAMKEILKQGFPNPTPIQAQGWPIALSGRDMVGIAQTGSGKTLAYILPAIVHIINQPRLLRDEGPIVLVLAPTRELAQQIQTVANEFGQSVQVRNTCIFGGAPKGPQGRTLERGVEIVIATPGRLIDFLEKDTTNLRRCTYLVLDEADRMLDMGFEPQIRKIIEQIRPDRQVLMWSATWPKEVQNLAEEFLHDYIQINIGSLSLSANHNILQIVDVCEEWEKNDKLLTLLTEISSEEETKTIIFAETKRKASQLMI</sequence>
<comment type="similarity">
    <text evidence="8">Belongs to the DEAD box helicase family.</text>
</comment>
<evidence type="ECO:0000256" key="3">
    <source>
        <dbReference type="ARBA" id="ARBA00022801"/>
    </source>
</evidence>
<evidence type="ECO:0000256" key="8">
    <source>
        <dbReference type="RuleBase" id="RU000492"/>
    </source>
</evidence>
<name>A0A212FDV1_DANPL</name>
<feature type="compositionally biased region" description="Basic and acidic residues" evidence="9">
    <location>
        <begin position="71"/>
        <end position="83"/>
    </location>
</feature>
<feature type="compositionally biased region" description="Gly residues" evidence="9">
    <location>
        <begin position="11"/>
        <end position="25"/>
    </location>
</feature>
<evidence type="ECO:0000256" key="2">
    <source>
        <dbReference type="ARBA" id="ARBA00022741"/>
    </source>
</evidence>
<dbReference type="InterPro" id="IPR011545">
    <property type="entry name" value="DEAD/DEAH_box_helicase_dom"/>
</dbReference>
<feature type="region of interest" description="Disordered" evidence="9">
    <location>
        <begin position="1"/>
        <end position="91"/>
    </location>
</feature>
<dbReference type="PANTHER" id="PTHR47958">
    <property type="entry name" value="ATP-DEPENDENT RNA HELICASE DBP3"/>
    <property type="match status" value="1"/>
</dbReference>
<dbReference type="PROSITE" id="PS00039">
    <property type="entry name" value="DEAD_ATP_HELICASE"/>
    <property type="match status" value="1"/>
</dbReference>
<comment type="catalytic activity">
    <reaction evidence="6">
        <text>ATP + H2O = ADP + phosphate + H(+)</text>
        <dbReference type="Rhea" id="RHEA:13065"/>
        <dbReference type="ChEBI" id="CHEBI:15377"/>
        <dbReference type="ChEBI" id="CHEBI:15378"/>
        <dbReference type="ChEBI" id="CHEBI:30616"/>
        <dbReference type="ChEBI" id="CHEBI:43474"/>
        <dbReference type="ChEBI" id="CHEBI:456216"/>
        <dbReference type="EC" id="3.6.4.13"/>
    </reaction>
</comment>